<dbReference type="GO" id="GO:0008168">
    <property type="term" value="F:methyltransferase activity"/>
    <property type="evidence" value="ECO:0007669"/>
    <property type="project" value="UniProtKB-KW"/>
</dbReference>
<dbReference type="InterPro" id="IPR029063">
    <property type="entry name" value="SAM-dependent_MTases_sf"/>
</dbReference>
<dbReference type="Proteomes" id="UP001161325">
    <property type="component" value="Unassembled WGS sequence"/>
</dbReference>
<keyword evidence="4" id="KW-1185">Reference proteome</keyword>
<keyword evidence="2" id="KW-0808">Transferase</keyword>
<dbReference type="EMBL" id="BRXS01000006">
    <property type="protein sequence ID" value="GLC27439.1"/>
    <property type="molecule type" value="Genomic_DNA"/>
</dbReference>
<reference evidence="3" key="1">
    <citation type="submission" date="2022-08" db="EMBL/GenBank/DDBJ databases">
        <title>Draft genome sequencing of Roseisolibacter agri AW1220.</title>
        <authorList>
            <person name="Tobiishi Y."/>
            <person name="Tonouchi A."/>
        </authorList>
    </citation>
    <scope>NUCLEOTIDE SEQUENCE</scope>
    <source>
        <strain evidence="3">AW1220</strain>
    </source>
</reference>
<organism evidence="3 4">
    <name type="scientific">Roseisolibacter agri</name>
    <dbReference type="NCBI Taxonomy" id="2014610"/>
    <lineage>
        <taxon>Bacteria</taxon>
        <taxon>Pseudomonadati</taxon>
        <taxon>Gemmatimonadota</taxon>
        <taxon>Gemmatimonadia</taxon>
        <taxon>Gemmatimonadales</taxon>
        <taxon>Gemmatimonadaceae</taxon>
        <taxon>Roseisolibacter</taxon>
    </lineage>
</organism>
<dbReference type="SUPFAM" id="SSF53335">
    <property type="entry name" value="S-adenosyl-L-methionine-dependent methyltransferases"/>
    <property type="match status" value="1"/>
</dbReference>
<sequence length="173" mass="18441">MRIVAGRWRGRTIDAPRDSRVRPTADRVREAWLSIVSADVADARVLDLFAGSGALGLEALSRGAASADFVELNPPSLRTLGANIAKLGAEDVAHVRRGDALRFVEALQAGAYDLAFADPPYAHDAAVRVAERWLAVPFAHVLGVEHSSRVTLPAGGDTRVYGDTAITIYRAGV</sequence>
<dbReference type="PIRSF" id="PIRSF004553">
    <property type="entry name" value="CHP00095"/>
    <property type="match status" value="1"/>
</dbReference>
<dbReference type="PROSITE" id="PS00092">
    <property type="entry name" value="N6_MTASE"/>
    <property type="match status" value="1"/>
</dbReference>
<dbReference type="PANTHER" id="PTHR43542:SF1">
    <property type="entry name" value="METHYLTRANSFERASE"/>
    <property type="match status" value="1"/>
</dbReference>
<dbReference type="Pfam" id="PF03602">
    <property type="entry name" value="Cons_hypoth95"/>
    <property type="match status" value="1"/>
</dbReference>
<dbReference type="AlphaFoldDB" id="A0AA37Q6G4"/>
<proteinExistence type="predicted"/>
<keyword evidence="1" id="KW-0489">Methyltransferase</keyword>
<dbReference type="CDD" id="cd02440">
    <property type="entry name" value="AdoMet_MTases"/>
    <property type="match status" value="1"/>
</dbReference>
<dbReference type="NCBIfam" id="TIGR00095">
    <property type="entry name" value="16S rRNA (guanine(966)-N(2))-methyltransferase RsmD"/>
    <property type="match status" value="1"/>
</dbReference>
<dbReference type="PANTHER" id="PTHR43542">
    <property type="entry name" value="METHYLTRANSFERASE"/>
    <property type="match status" value="1"/>
</dbReference>
<evidence type="ECO:0000313" key="4">
    <source>
        <dbReference type="Proteomes" id="UP001161325"/>
    </source>
</evidence>
<name>A0AA37Q6G4_9BACT</name>
<dbReference type="GO" id="GO:0003676">
    <property type="term" value="F:nucleic acid binding"/>
    <property type="evidence" value="ECO:0007669"/>
    <property type="project" value="InterPro"/>
</dbReference>
<dbReference type="Gene3D" id="3.40.50.150">
    <property type="entry name" value="Vaccinia Virus protein VP39"/>
    <property type="match status" value="1"/>
</dbReference>
<evidence type="ECO:0000313" key="3">
    <source>
        <dbReference type="EMBL" id="GLC27439.1"/>
    </source>
</evidence>
<comment type="caution">
    <text evidence="3">The sequence shown here is derived from an EMBL/GenBank/DDBJ whole genome shotgun (WGS) entry which is preliminary data.</text>
</comment>
<dbReference type="InterPro" id="IPR004398">
    <property type="entry name" value="RNA_MeTrfase_RsmD"/>
</dbReference>
<gene>
    <name evidence="3" type="ORF">rosag_39520</name>
</gene>
<evidence type="ECO:0000256" key="2">
    <source>
        <dbReference type="ARBA" id="ARBA00022679"/>
    </source>
</evidence>
<dbReference type="RefSeq" id="WP_284351878.1">
    <property type="nucleotide sequence ID" value="NZ_BRXS01000006.1"/>
</dbReference>
<evidence type="ECO:0000256" key="1">
    <source>
        <dbReference type="ARBA" id="ARBA00022603"/>
    </source>
</evidence>
<protein>
    <submittedName>
        <fullName evidence="3">Uncharacterized protein</fullName>
    </submittedName>
</protein>
<dbReference type="InterPro" id="IPR002052">
    <property type="entry name" value="DNA_methylase_N6_adenine_CS"/>
</dbReference>
<dbReference type="GO" id="GO:0031167">
    <property type="term" value="P:rRNA methylation"/>
    <property type="evidence" value="ECO:0007669"/>
    <property type="project" value="InterPro"/>
</dbReference>
<accession>A0AA37Q6G4</accession>